<accession>A0A0F7KET2</accession>
<keyword evidence="2" id="KW-1185">Reference proteome</keyword>
<gene>
    <name evidence="1" type="ORF">AAW31_05255</name>
</gene>
<proteinExistence type="predicted"/>
<dbReference type="EMBL" id="CP011451">
    <property type="protein sequence ID" value="AKH37347.1"/>
    <property type="molecule type" value="Genomic_DNA"/>
</dbReference>
<sequence>MLTDDTMREIDITTADTNELNGFLEGFLSHLFNFFSNARKLALDFFNLSHEFIRLECNFTFFAISIALFQPLQRFTKFSFAMRTDNFVQLFAKLTHELPLAGMVGKALNIIMNALPTLKGSSGQPKFNKAFQEY</sequence>
<organism evidence="1 2">
    <name type="scientific">Nitrosomonas communis</name>
    <dbReference type="NCBI Taxonomy" id="44574"/>
    <lineage>
        <taxon>Bacteria</taxon>
        <taxon>Pseudomonadati</taxon>
        <taxon>Pseudomonadota</taxon>
        <taxon>Betaproteobacteria</taxon>
        <taxon>Nitrosomonadales</taxon>
        <taxon>Nitrosomonadaceae</taxon>
        <taxon>Nitrosomonas</taxon>
    </lineage>
</organism>
<dbReference type="RefSeq" id="WP_046849431.1">
    <property type="nucleotide sequence ID" value="NZ_CP011451.1"/>
</dbReference>
<evidence type="ECO:0000313" key="2">
    <source>
        <dbReference type="Proteomes" id="UP000034156"/>
    </source>
</evidence>
<evidence type="ECO:0000313" key="1">
    <source>
        <dbReference type="EMBL" id="AKH37347.1"/>
    </source>
</evidence>
<name>A0A0F7KET2_9PROT</name>
<dbReference type="Proteomes" id="UP000034156">
    <property type="component" value="Chromosome"/>
</dbReference>
<dbReference type="AlphaFoldDB" id="A0A0F7KET2"/>
<reference evidence="2" key="1">
    <citation type="submission" date="2015-05" db="EMBL/GenBank/DDBJ databases">
        <title>Draft genome of Nitrosomonas communis strain Nm2.</title>
        <authorList>
            <person name="Kozlowski J.A."/>
            <person name="Kits K.D."/>
            <person name="Stein L.Y."/>
        </authorList>
    </citation>
    <scope>NUCLEOTIDE SEQUENCE [LARGE SCALE GENOMIC DNA]</scope>
    <source>
        <strain evidence="2">Nm2</strain>
    </source>
</reference>
<dbReference type="PATRIC" id="fig|44574.3.peg.1265"/>
<dbReference type="KEGG" id="nco:AAW31_05255"/>
<protein>
    <submittedName>
        <fullName evidence="1">Uncharacterized protein</fullName>
    </submittedName>
</protein>
<reference evidence="1 2" key="2">
    <citation type="journal article" date="2016" name="Genome Announc.">
        <title>Genome Sequence of Nitrosomonas communis Strain Nm2, a Mesophilic Ammonia-Oxidizing Bacterium Isolated from Mediterranean Soil.</title>
        <authorList>
            <person name="Kozlowski J.A."/>
            <person name="Kits K.D."/>
            <person name="Stein L.Y."/>
        </authorList>
    </citation>
    <scope>NUCLEOTIDE SEQUENCE [LARGE SCALE GENOMIC DNA]</scope>
    <source>
        <strain evidence="1 2">Nm2</strain>
    </source>
</reference>